<reference evidence="2 3" key="1">
    <citation type="submission" date="2018-03" db="EMBL/GenBank/DDBJ databases">
        <title>Genomic Encyclopedia of Archaeal and Bacterial Type Strains, Phase II (KMG-II): from individual species to whole genera.</title>
        <authorList>
            <person name="Goeker M."/>
        </authorList>
    </citation>
    <scope>NUCLEOTIDE SEQUENCE [LARGE SCALE GENOMIC DNA]</scope>
    <source>
        <strain evidence="2 3">DSM 101533</strain>
    </source>
</reference>
<comment type="caution">
    <text evidence="2">The sequence shown here is derived from an EMBL/GenBank/DDBJ whole genome shotgun (WGS) entry which is preliminary data.</text>
</comment>
<dbReference type="Proteomes" id="UP000238007">
    <property type="component" value="Unassembled WGS sequence"/>
</dbReference>
<dbReference type="Pfam" id="PF17272">
    <property type="entry name" value="DUF5337"/>
    <property type="match status" value="1"/>
</dbReference>
<dbReference type="AlphaFoldDB" id="A0A2T0W475"/>
<feature type="transmembrane region" description="Helical" evidence="1">
    <location>
        <begin position="12"/>
        <end position="33"/>
    </location>
</feature>
<dbReference type="InterPro" id="IPR020308">
    <property type="entry name" value="Uncharacterised_Ynq1"/>
</dbReference>
<evidence type="ECO:0000313" key="3">
    <source>
        <dbReference type="Proteomes" id="UP000238007"/>
    </source>
</evidence>
<gene>
    <name evidence="2" type="ORF">CLV80_101108</name>
</gene>
<evidence type="ECO:0008006" key="4">
    <source>
        <dbReference type="Google" id="ProtNLM"/>
    </source>
</evidence>
<protein>
    <recommendedName>
        <fullName evidence="4">DUF5337 domain-containing protein</fullName>
    </recommendedName>
</protein>
<keyword evidence="1" id="KW-1133">Transmembrane helix</keyword>
<sequence length="76" mass="8427">MSQKTDEKQAKAGQRTALILAGTGALWILATWAGSHFGWSIRTRALFDLAALAGFGFALWQTFQLWRARQNDKGES</sequence>
<evidence type="ECO:0000256" key="1">
    <source>
        <dbReference type="SAM" id="Phobius"/>
    </source>
</evidence>
<proteinExistence type="predicted"/>
<feature type="transmembrane region" description="Helical" evidence="1">
    <location>
        <begin position="45"/>
        <end position="63"/>
    </location>
</feature>
<accession>A0A2T0W475</accession>
<name>A0A2T0W475_9RHOB</name>
<keyword evidence="1" id="KW-0472">Membrane</keyword>
<keyword evidence="1" id="KW-0812">Transmembrane</keyword>
<organism evidence="2 3">
    <name type="scientific">Yoonia maritima</name>
    <dbReference type="NCBI Taxonomy" id="1435347"/>
    <lineage>
        <taxon>Bacteria</taxon>
        <taxon>Pseudomonadati</taxon>
        <taxon>Pseudomonadota</taxon>
        <taxon>Alphaproteobacteria</taxon>
        <taxon>Rhodobacterales</taxon>
        <taxon>Paracoccaceae</taxon>
        <taxon>Yoonia</taxon>
    </lineage>
</organism>
<keyword evidence="3" id="KW-1185">Reference proteome</keyword>
<dbReference type="RefSeq" id="WP_106353640.1">
    <property type="nucleotide sequence ID" value="NZ_PKFN01000007.1"/>
</dbReference>
<dbReference type="OrthoDB" id="7658896at2"/>
<evidence type="ECO:0000313" key="2">
    <source>
        <dbReference type="EMBL" id="PRY80257.1"/>
    </source>
</evidence>
<dbReference type="EMBL" id="PVTP01000001">
    <property type="protein sequence ID" value="PRY80257.1"/>
    <property type="molecule type" value="Genomic_DNA"/>
</dbReference>